<feature type="domain" description="DUF5916" evidence="2">
    <location>
        <begin position="263"/>
        <end position="344"/>
    </location>
</feature>
<keyword evidence="4" id="KW-1185">Reference proteome</keyword>
<dbReference type="GO" id="GO:0004553">
    <property type="term" value="F:hydrolase activity, hydrolyzing O-glycosyl compounds"/>
    <property type="evidence" value="ECO:0007669"/>
    <property type="project" value="InterPro"/>
</dbReference>
<organism evidence="3 4">
    <name type="scientific">Thalassotalea litorea</name>
    <dbReference type="NCBI Taxonomy" id="2020715"/>
    <lineage>
        <taxon>Bacteria</taxon>
        <taxon>Pseudomonadati</taxon>
        <taxon>Pseudomonadota</taxon>
        <taxon>Gammaproteobacteria</taxon>
        <taxon>Alteromonadales</taxon>
        <taxon>Colwelliaceae</taxon>
        <taxon>Thalassotalea</taxon>
    </lineage>
</organism>
<comment type="caution">
    <text evidence="3">The sequence shown here is derived from an EMBL/GenBank/DDBJ whole genome shotgun (WGS) entry which is preliminary data.</text>
</comment>
<accession>A0A5R9ISL7</accession>
<evidence type="ECO:0000313" key="4">
    <source>
        <dbReference type="Proteomes" id="UP000307790"/>
    </source>
</evidence>
<dbReference type="Pfam" id="PF06452">
    <property type="entry name" value="CBM9_1"/>
    <property type="match status" value="1"/>
</dbReference>
<name>A0A5R9ISL7_9GAMM</name>
<dbReference type="Pfam" id="PF19313">
    <property type="entry name" value="DUF5916"/>
    <property type="match status" value="1"/>
</dbReference>
<dbReference type="Gene3D" id="2.60.40.1190">
    <property type="match status" value="1"/>
</dbReference>
<dbReference type="InterPro" id="IPR045670">
    <property type="entry name" value="DUF5916"/>
</dbReference>
<feature type="domain" description="Carbohydrate-binding" evidence="1">
    <location>
        <begin position="41"/>
        <end position="197"/>
    </location>
</feature>
<dbReference type="CDD" id="cd09618">
    <property type="entry name" value="CBM9_like_2"/>
    <property type="match status" value="1"/>
</dbReference>
<dbReference type="AlphaFoldDB" id="A0A5R9ISL7"/>
<dbReference type="Proteomes" id="UP000307790">
    <property type="component" value="Unassembled WGS sequence"/>
</dbReference>
<reference evidence="3 4" key="1">
    <citation type="submission" date="2019-05" db="EMBL/GenBank/DDBJ databases">
        <title>Genome sequences of Thalassotalea litorea 1K03283.</title>
        <authorList>
            <person name="Zhang D."/>
        </authorList>
    </citation>
    <scope>NUCLEOTIDE SEQUENCE [LARGE SCALE GENOMIC DNA]</scope>
    <source>
        <strain evidence="3 4">MCCC 1K03283</strain>
    </source>
</reference>
<dbReference type="RefSeq" id="WP_138318096.1">
    <property type="nucleotide sequence ID" value="NZ_VCBC01000002.1"/>
</dbReference>
<dbReference type="EMBL" id="VCBC01000002">
    <property type="protein sequence ID" value="TLU67493.1"/>
    <property type="molecule type" value="Genomic_DNA"/>
</dbReference>
<evidence type="ECO:0000259" key="2">
    <source>
        <dbReference type="Pfam" id="PF19313"/>
    </source>
</evidence>
<protein>
    <recommendedName>
        <fullName evidence="5">Carbohydrate binding family 9 domain-containing protein</fullName>
    </recommendedName>
</protein>
<dbReference type="GO" id="GO:0016052">
    <property type="term" value="P:carbohydrate catabolic process"/>
    <property type="evidence" value="ECO:0007669"/>
    <property type="project" value="InterPro"/>
</dbReference>
<dbReference type="OrthoDB" id="9786766at2"/>
<dbReference type="GO" id="GO:0030246">
    <property type="term" value="F:carbohydrate binding"/>
    <property type="evidence" value="ECO:0007669"/>
    <property type="project" value="InterPro"/>
</dbReference>
<dbReference type="InterPro" id="IPR010502">
    <property type="entry name" value="Carb-bd_dom_fam9"/>
</dbReference>
<sequence>MILLRENVKGLLLCVGLFLVSFASVSKQQFSIPHIKADITLDGELNEAAWQQAQRVDLDIVNHPFNNTPSPVKTEVYIFEDGEKIHFAFKAYDPNPKNIQAFLRDRDKAWGDDLVGIKLDTFNDHRLAYKFFVNPFGVQNDGIQNEMTGEESNLWDGIWYSFGKITDFGYLVEFSIPYRELNFQQGDDIKTWGIEMMRLYPRNQRLRISHIKLDRDNQCWVCQMDELTGFENAKTGKNLTITPSLVALHNKEKADYLYPDNQSQTKDWQSENDIEPGLNVRWGITPDTLLNVSLNPDFSTVESDAGQLSVNQNEALYFDEKRPFFLDNSEYFSSQSDLVYTRNIVDPDLGVKLTGREGNHSFGLFTAKDQQTNFILPGNVYSRPVEVVGDNWSSALRYRYDVNNDLSLGLISTIRQGEQYHNLVSGVDGKYKITDSNKVVAQVMYSDTEYPDDLFNQFCDEGQCDHASLVGKQDERFSDTGFKIGVEHNSTNWNLSAHYQDLGRDFRADLGYMPLIDIKQLKTNIERIVYSDGSWWTDLYFGAEYESTNNQENELINESFAANFGIYGPMQSFAIFSLIEEDRVGLRFNPNDTSIDGNTALFELSKMNGVFLIQPLPNFVFSLFAEVGDGIDYYNDRVGDAIVFAPEATWNINQNTQLDMAYTFAKLDAEGANVYIERVSDIRLSYQFDINSSIKLNLVYTDSDINLNNDAWAYDFDYYNFKYNIAEENNVSAQLIYSYRINPQTVFFLGYSSNGYEAIGQPNTPDQFLLKRLAKTENETAFLKLSYAWM</sequence>
<evidence type="ECO:0000313" key="3">
    <source>
        <dbReference type="EMBL" id="TLU67493.1"/>
    </source>
</evidence>
<dbReference type="SUPFAM" id="SSF49344">
    <property type="entry name" value="CBD9-like"/>
    <property type="match status" value="1"/>
</dbReference>
<evidence type="ECO:0000259" key="1">
    <source>
        <dbReference type="Pfam" id="PF06452"/>
    </source>
</evidence>
<evidence type="ECO:0008006" key="5">
    <source>
        <dbReference type="Google" id="ProtNLM"/>
    </source>
</evidence>
<gene>
    <name evidence="3" type="ORF">FE810_00625</name>
</gene>
<proteinExistence type="predicted"/>